<reference evidence="3 4" key="1">
    <citation type="submission" date="2018-03" db="EMBL/GenBank/DDBJ databases">
        <title>Genomic Encyclopedia of Type Strains, Phase III (KMG-III): the genomes of soil and plant-associated and newly described type strains.</title>
        <authorList>
            <person name="Whitman W."/>
        </authorList>
    </citation>
    <scope>NUCLEOTIDE SEQUENCE [LARGE SCALE GENOMIC DNA]</scope>
    <source>
        <strain evidence="3 4">CGMCC 4.7097</strain>
    </source>
</reference>
<accession>A0A2P8IAD4</accession>
<organism evidence="3 4">
    <name type="scientific">Saccharothrix carnea</name>
    <dbReference type="NCBI Taxonomy" id="1280637"/>
    <lineage>
        <taxon>Bacteria</taxon>
        <taxon>Bacillati</taxon>
        <taxon>Actinomycetota</taxon>
        <taxon>Actinomycetes</taxon>
        <taxon>Pseudonocardiales</taxon>
        <taxon>Pseudonocardiaceae</taxon>
        <taxon>Saccharothrix</taxon>
    </lineage>
</organism>
<gene>
    <name evidence="3" type="ORF">B0I31_105377</name>
</gene>
<keyword evidence="2" id="KW-0732">Signal</keyword>
<dbReference type="Proteomes" id="UP000241118">
    <property type="component" value="Unassembled WGS sequence"/>
</dbReference>
<dbReference type="EMBL" id="PYAX01000005">
    <property type="protein sequence ID" value="PSL55415.1"/>
    <property type="molecule type" value="Genomic_DNA"/>
</dbReference>
<sequence>MKPASVLAVLVLLTAVAASAWVVWGDGSNPASAANQVSTPDPTPRLPYVEPEPDPLVTPPYPVVFSRRDKPGSFLKSGVLTDAEVSLLTRTGVVRVTGTVTRNETGTTLGVWRFTVRDTADPWDALAALDRHYEAGGHELEPTNHRGLLLRKSRNATSAVFHGHYVHGRDVLRVEGYGPDATPAVTALVDQQLTRSPGEER</sequence>
<keyword evidence="4" id="KW-1185">Reference proteome</keyword>
<protein>
    <submittedName>
        <fullName evidence="3">Uncharacterized protein</fullName>
    </submittedName>
</protein>
<proteinExistence type="predicted"/>
<evidence type="ECO:0000313" key="4">
    <source>
        <dbReference type="Proteomes" id="UP000241118"/>
    </source>
</evidence>
<dbReference type="AlphaFoldDB" id="A0A2P8IAD4"/>
<feature type="signal peptide" evidence="2">
    <location>
        <begin position="1"/>
        <end position="20"/>
    </location>
</feature>
<feature type="chain" id="PRO_5038618667" evidence="2">
    <location>
        <begin position="21"/>
        <end position="201"/>
    </location>
</feature>
<feature type="region of interest" description="Disordered" evidence="1">
    <location>
        <begin position="31"/>
        <end position="53"/>
    </location>
</feature>
<feature type="compositionally biased region" description="Polar residues" evidence="1">
    <location>
        <begin position="31"/>
        <end position="40"/>
    </location>
</feature>
<evidence type="ECO:0000256" key="2">
    <source>
        <dbReference type="SAM" id="SignalP"/>
    </source>
</evidence>
<dbReference type="RefSeq" id="WP_181320196.1">
    <property type="nucleotide sequence ID" value="NZ_PYAX01000005.1"/>
</dbReference>
<comment type="caution">
    <text evidence="3">The sequence shown here is derived from an EMBL/GenBank/DDBJ whole genome shotgun (WGS) entry which is preliminary data.</text>
</comment>
<name>A0A2P8IAD4_SACCR</name>
<evidence type="ECO:0000313" key="3">
    <source>
        <dbReference type="EMBL" id="PSL55415.1"/>
    </source>
</evidence>
<evidence type="ECO:0000256" key="1">
    <source>
        <dbReference type="SAM" id="MobiDB-lite"/>
    </source>
</evidence>